<accession>A0AAV0HY85</accession>
<feature type="region of interest" description="Disordered" evidence="1">
    <location>
        <begin position="1"/>
        <end position="20"/>
    </location>
</feature>
<name>A0AAV0HY85_9ROSI</name>
<keyword evidence="3" id="KW-1185">Reference proteome</keyword>
<reference evidence="2" key="1">
    <citation type="submission" date="2022-08" db="EMBL/GenBank/DDBJ databases">
        <authorList>
            <person name="Gutierrez-Valencia J."/>
        </authorList>
    </citation>
    <scope>NUCLEOTIDE SEQUENCE</scope>
</reference>
<dbReference type="AlphaFoldDB" id="A0AAV0HY85"/>
<sequence>MVPGGSSFDDGCPSDARRRRMKVSRCCRTRFLRRVMGRWKG</sequence>
<evidence type="ECO:0000256" key="1">
    <source>
        <dbReference type="SAM" id="MobiDB-lite"/>
    </source>
</evidence>
<comment type="caution">
    <text evidence="2">The sequence shown here is derived from an EMBL/GenBank/DDBJ whole genome shotgun (WGS) entry which is preliminary data.</text>
</comment>
<gene>
    <name evidence="2" type="ORF">LITE_LOCUS6696</name>
</gene>
<dbReference type="EMBL" id="CAMGYJ010000003">
    <property type="protein sequence ID" value="CAI0390347.1"/>
    <property type="molecule type" value="Genomic_DNA"/>
</dbReference>
<proteinExistence type="predicted"/>
<evidence type="ECO:0000313" key="2">
    <source>
        <dbReference type="EMBL" id="CAI0390347.1"/>
    </source>
</evidence>
<protein>
    <submittedName>
        <fullName evidence="2">Uncharacterized protein</fullName>
    </submittedName>
</protein>
<evidence type="ECO:0000313" key="3">
    <source>
        <dbReference type="Proteomes" id="UP001154282"/>
    </source>
</evidence>
<organism evidence="2 3">
    <name type="scientific">Linum tenue</name>
    <dbReference type="NCBI Taxonomy" id="586396"/>
    <lineage>
        <taxon>Eukaryota</taxon>
        <taxon>Viridiplantae</taxon>
        <taxon>Streptophyta</taxon>
        <taxon>Embryophyta</taxon>
        <taxon>Tracheophyta</taxon>
        <taxon>Spermatophyta</taxon>
        <taxon>Magnoliopsida</taxon>
        <taxon>eudicotyledons</taxon>
        <taxon>Gunneridae</taxon>
        <taxon>Pentapetalae</taxon>
        <taxon>rosids</taxon>
        <taxon>fabids</taxon>
        <taxon>Malpighiales</taxon>
        <taxon>Linaceae</taxon>
        <taxon>Linum</taxon>
    </lineage>
</organism>
<dbReference type="Proteomes" id="UP001154282">
    <property type="component" value="Unassembled WGS sequence"/>
</dbReference>